<dbReference type="Gene3D" id="1.10.357.10">
    <property type="entry name" value="Tetracycline Repressor, domain 2"/>
    <property type="match status" value="1"/>
</dbReference>
<dbReference type="InterPro" id="IPR009057">
    <property type="entry name" value="Homeodomain-like_sf"/>
</dbReference>
<dbReference type="InterPro" id="IPR050109">
    <property type="entry name" value="HTH-type_TetR-like_transc_reg"/>
</dbReference>
<keyword evidence="1" id="KW-0805">Transcription regulation</keyword>
<dbReference type="Gene3D" id="1.10.10.60">
    <property type="entry name" value="Homeodomain-like"/>
    <property type="match status" value="1"/>
</dbReference>
<organism evidence="6 7">
    <name type="scientific">Quadrisphaera granulorum</name>
    <dbReference type="NCBI Taxonomy" id="317664"/>
    <lineage>
        <taxon>Bacteria</taxon>
        <taxon>Bacillati</taxon>
        <taxon>Actinomycetota</taxon>
        <taxon>Actinomycetes</taxon>
        <taxon>Kineosporiales</taxon>
        <taxon>Kineosporiaceae</taxon>
        <taxon>Quadrisphaera</taxon>
    </lineage>
</organism>
<feature type="DNA-binding region" description="H-T-H motif" evidence="4">
    <location>
        <begin position="43"/>
        <end position="62"/>
    </location>
</feature>
<dbReference type="SUPFAM" id="SSF46689">
    <property type="entry name" value="Homeodomain-like"/>
    <property type="match status" value="1"/>
</dbReference>
<evidence type="ECO:0000256" key="3">
    <source>
        <dbReference type="ARBA" id="ARBA00023163"/>
    </source>
</evidence>
<evidence type="ECO:0000313" key="7">
    <source>
        <dbReference type="Proteomes" id="UP000245469"/>
    </source>
</evidence>
<sequence length="215" mass="23919">MTGQRTNARSPTTGKPRAARLSVDRVLEAAFARVRSTGLPSLTMRQLADDLGTGPMTLYRHVSGRDDLLRRMLDRTVAEMDLPPVSLDPREELTGLVTAVHARFRRDPWVVTLVASEGLSSPDILPVVERMLNALKNAGCNHDEMAAAYALIWHYTYGEAIDSHRDGELDRVAAGMGDIDVGEYPTLAEMLCRRRGTQRRHLFEGNLQRLLDSVL</sequence>
<name>A0A316AAV8_9ACTN</name>
<dbReference type="Proteomes" id="UP000245469">
    <property type="component" value="Unassembled WGS sequence"/>
</dbReference>
<dbReference type="GO" id="GO:0000976">
    <property type="term" value="F:transcription cis-regulatory region binding"/>
    <property type="evidence" value="ECO:0007669"/>
    <property type="project" value="TreeGrafter"/>
</dbReference>
<evidence type="ECO:0000313" key="6">
    <source>
        <dbReference type="EMBL" id="PWJ54348.1"/>
    </source>
</evidence>
<feature type="domain" description="HTH tetR-type" evidence="5">
    <location>
        <begin position="20"/>
        <end position="80"/>
    </location>
</feature>
<gene>
    <name evidence="6" type="ORF">BXY45_10744</name>
</gene>
<keyword evidence="2 4" id="KW-0238">DNA-binding</keyword>
<dbReference type="RefSeq" id="WP_109773680.1">
    <property type="nucleotide sequence ID" value="NZ_QGDQ01000007.1"/>
</dbReference>
<dbReference type="PROSITE" id="PS50977">
    <property type="entry name" value="HTH_TETR_2"/>
    <property type="match status" value="1"/>
</dbReference>
<keyword evidence="7" id="KW-1185">Reference proteome</keyword>
<evidence type="ECO:0000259" key="5">
    <source>
        <dbReference type="PROSITE" id="PS50977"/>
    </source>
</evidence>
<protein>
    <submittedName>
        <fullName evidence="6">TetR family transcriptional regulator</fullName>
    </submittedName>
</protein>
<reference evidence="6 7" key="1">
    <citation type="submission" date="2018-03" db="EMBL/GenBank/DDBJ databases">
        <title>Genomic Encyclopedia of Archaeal and Bacterial Type Strains, Phase II (KMG-II): from individual species to whole genera.</title>
        <authorList>
            <person name="Goeker M."/>
        </authorList>
    </citation>
    <scope>NUCLEOTIDE SEQUENCE [LARGE SCALE GENOMIC DNA]</scope>
    <source>
        <strain evidence="6 7">DSM 44889</strain>
    </source>
</reference>
<dbReference type="GO" id="GO:0003700">
    <property type="term" value="F:DNA-binding transcription factor activity"/>
    <property type="evidence" value="ECO:0007669"/>
    <property type="project" value="TreeGrafter"/>
</dbReference>
<dbReference type="AlphaFoldDB" id="A0A316AAV8"/>
<accession>A0A316AAV8</accession>
<evidence type="ECO:0000256" key="1">
    <source>
        <dbReference type="ARBA" id="ARBA00023015"/>
    </source>
</evidence>
<evidence type="ECO:0000256" key="4">
    <source>
        <dbReference type="PROSITE-ProRule" id="PRU00335"/>
    </source>
</evidence>
<dbReference type="EMBL" id="QGDQ01000007">
    <property type="protein sequence ID" value="PWJ54348.1"/>
    <property type="molecule type" value="Genomic_DNA"/>
</dbReference>
<dbReference type="Pfam" id="PF02909">
    <property type="entry name" value="TetR_C_1"/>
    <property type="match status" value="1"/>
</dbReference>
<dbReference type="OrthoDB" id="3358037at2"/>
<dbReference type="PANTHER" id="PTHR30055">
    <property type="entry name" value="HTH-TYPE TRANSCRIPTIONAL REGULATOR RUTR"/>
    <property type="match status" value="1"/>
</dbReference>
<keyword evidence="3" id="KW-0804">Transcription</keyword>
<comment type="caution">
    <text evidence="6">The sequence shown here is derived from an EMBL/GenBank/DDBJ whole genome shotgun (WGS) entry which is preliminary data.</text>
</comment>
<dbReference type="InterPro" id="IPR001647">
    <property type="entry name" value="HTH_TetR"/>
</dbReference>
<evidence type="ECO:0000256" key="2">
    <source>
        <dbReference type="ARBA" id="ARBA00023125"/>
    </source>
</evidence>
<dbReference type="InterPro" id="IPR036271">
    <property type="entry name" value="Tet_transcr_reg_TetR-rel_C_sf"/>
</dbReference>
<dbReference type="PANTHER" id="PTHR30055:SF151">
    <property type="entry name" value="TRANSCRIPTIONAL REGULATORY PROTEIN"/>
    <property type="match status" value="1"/>
</dbReference>
<dbReference type="InterPro" id="IPR004111">
    <property type="entry name" value="Repressor_TetR_C"/>
</dbReference>
<dbReference type="SUPFAM" id="SSF48498">
    <property type="entry name" value="Tetracyclin repressor-like, C-terminal domain"/>
    <property type="match status" value="1"/>
</dbReference>
<dbReference type="GO" id="GO:0045892">
    <property type="term" value="P:negative regulation of DNA-templated transcription"/>
    <property type="evidence" value="ECO:0007669"/>
    <property type="project" value="InterPro"/>
</dbReference>
<proteinExistence type="predicted"/>